<protein>
    <recommendedName>
        <fullName evidence="3">Na+ driven multidrug efflux pump</fullName>
    </recommendedName>
</protein>
<name>A0A345VJY5_9STRE</name>
<reference evidence="1 2" key="1">
    <citation type="submission" date="2017-07" db="EMBL/GenBank/DDBJ databases">
        <title>Streptococcus pluranimalium as cause of bovine abortion.</title>
        <authorList>
            <person name="Rodriguez Campos S."/>
            <person name="Gobeli Brawand S."/>
            <person name="Brodard I."/>
            <person name="Rychener L."/>
            <person name="Perreten V."/>
        </authorList>
    </citation>
    <scope>NUCLEOTIDE SEQUENCE [LARGE SCALE GENOMIC DNA]</scope>
    <source>
        <strain evidence="1 2">14A0014</strain>
    </source>
</reference>
<dbReference type="RefSeq" id="WP_115130220.1">
    <property type="nucleotide sequence ID" value="NZ_CP022601.1"/>
</dbReference>
<dbReference type="Proteomes" id="UP000255411">
    <property type="component" value="Chromosome"/>
</dbReference>
<dbReference type="EMBL" id="CP022601">
    <property type="protein sequence ID" value="AXJ13037.1"/>
    <property type="molecule type" value="Genomic_DNA"/>
</dbReference>
<evidence type="ECO:0008006" key="3">
    <source>
        <dbReference type="Google" id="ProtNLM"/>
    </source>
</evidence>
<dbReference type="AlphaFoldDB" id="A0A345VJY5"/>
<gene>
    <name evidence="1" type="ORF">Sp14A_11220</name>
</gene>
<evidence type="ECO:0000313" key="2">
    <source>
        <dbReference type="Proteomes" id="UP000255411"/>
    </source>
</evidence>
<evidence type="ECO:0000313" key="1">
    <source>
        <dbReference type="EMBL" id="AXJ13037.1"/>
    </source>
</evidence>
<proteinExistence type="predicted"/>
<sequence>MLYPVKLKCYYFLENDEIFLEWLQSSFSNLFDLILIKGTVTNNQVGHYISLNKNQQLLLYSANQEILLNIPEDFSDNAPFILQLSQQLTQFYQVLNTYPDKHPMKLTFFDENGQVVYDNKGFDGNFFSFNQEAQPLEDWIQEKLKNDTKHHLTLTVPSPSFDHILIQDYRGLYDQDGNFFGTFSQVIDLKPLLEAYLEDSGQALVGWSDTTSGASITNNLFED</sequence>
<accession>A0A345VJY5</accession>
<organism evidence="1 2">
    <name type="scientific">Streptococcus pluranimalium</name>
    <dbReference type="NCBI Taxonomy" id="82348"/>
    <lineage>
        <taxon>Bacteria</taxon>
        <taxon>Bacillati</taxon>
        <taxon>Bacillota</taxon>
        <taxon>Bacilli</taxon>
        <taxon>Lactobacillales</taxon>
        <taxon>Streptococcaceae</taxon>
        <taxon>Streptococcus</taxon>
    </lineage>
</organism>